<evidence type="ECO:0000313" key="1">
    <source>
        <dbReference type="EMBL" id="MDT8332524.1"/>
    </source>
</evidence>
<keyword evidence="2" id="KW-1185">Reference proteome</keyword>
<dbReference type="RefSeq" id="WP_314283191.1">
    <property type="nucleotide sequence ID" value="NZ_JAVVDO010000029.1"/>
</dbReference>
<protein>
    <submittedName>
        <fullName evidence="1">Uncharacterized protein</fullName>
    </submittedName>
</protein>
<name>A0ABU3MHR2_9PROT</name>
<dbReference type="EMBL" id="JAVVDO010000029">
    <property type="protein sequence ID" value="MDT8332524.1"/>
    <property type="molecule type" value="Genomic_DNA"/>
</dbReference>
<gene>
    <name evidence="1" type="ORF">RQ831_15795</name>
</gene>
<accession>A0ABU3MHR2</accession>
<dbReference type="Proteomes" id="UP001258945">
    <property type="component" value="Unassembled WGS sequence"/>
</dbReference>
<comment type="caution">
    <text evidence="1">The sequence shown here is derived from an EMBL/GenBank/DDBJ whole genome shotgun (WGS) entry which is preliminary data.</text>
</comment>
<evidence type="ECO:0000313" key="2">
    <source>
        <dbReference type="Proteomes" id="UP001258945"/>
    </source>
</evidence>
<reference evidence="1 2" key="1">
    <citation type="journal article" date="2019" name="Microb. Pathog.">
        <title>Comparison of VITEK 2, MALDI-TOF MS, 16S rRNA gene sequencing, and whole-genome sequencing for identification of Roseomonas mucosa.</title>
        <authorList>
            <person name="Rudolph W.W."/>
            <person name="Gunzer F."/>
            <person name="Trauth M."/>
            <person name="Bunk B."/>
            <person name="Bigge R."/>
            <person name="Schrottner P."/>
        </authorList>
    </citation>
    <scope>NUCLEOTIDE SEQUENCE [LARGE SCALE GENOMIC DNA]</scope>
    <source>
        <strain evidence="1 2">DSM 103800</strain>
    </source>
</reference>
<proteinExistence type="predicted"/>
<sequence>MLREFRVAFHASPRALRPSRTSLIFARSWGEAKRQARLAGDALGLP</sequence>
<organism evidence="1 2">
    <name type="scientific">Roseomonas gilardii</name>
    <dbReference type="NCBI Taxonomy" id="257708"/>
    <lineage>
        <taxon>Bacteria</taxon>
        <taxon>Pseudomonadati</taxon>
        <taxon>Pseudomonadota</taxon>
        <taxon>Alphaproteobacteria</taxon>
        <taxon>Acetobacterales</taxon>
        <taxon>Roseomonadaceae</taxon>
        <taxon>Roseomonas</taxon>
    </lineage>
</organism>